<comment type="caution">
    <text evidence="3">The sequence shown here is derived from an EMBL/GenBank/DDBJ whole genome shotgun (WGS) entry which is preliminary data.</text>
</comment>
<dbReference type="GO" id="GO:0008270">
    <property type="term" value="F:zinc ion binding"/>
    <property type="evidence" value="ECO:0007669"/>
    <property type="project" value="InterPro"/>
</dbReference>
<reference evidence="3" key="1">
    <citation type="submission" date="2022-12" db="EMBL/GenBank/DDBJ databases">
        <authorList>
            <person name="Brejova B."/>
        </authorList>
    </citation>
    <scope>NUCLEOTIDE SEQUENCE</scope>
</reference>
<dbReference type="SMART" id="SM00256">
    <property type="entry name" value="FBOX"/>
    <property type="match status" value="1"/>
</dbReference>
<dbReference type="Proteomes" id="UP001152885">
    <property type="component" value="Unassembled WGS sequence"/>
</dbReference>
<dbReference type="SUPFAM" id="SSF57701">
    <property type="entry name" value="Zn2/Cys6 DNA-binding domain"/>
    <property type="match status" value="1"/>
</dbReference>
<dbReference type="InterPro" id="IPR036864">
    <property type="entry name" value="Zn2-C6_fun-type_DNA-bd_sf"/>
</dbReference>
<dbReference type="InterPro" id="IPR001138">
    <property type="entry name" value="Zn2Cys6_DnaBD"/>
</dbReference>
<dbReference type="GO" id="GO:0006887">
    <property type="term" value="P:exocytosis"/>
    <property type="evidence" value="ECO:0007669"/>
    <property type="project" value="TreeGrafter"/>
</dbReference>
<name>A0A9W4TYE7_9ASCO</name>
<evidence type="ECO:0000313" key="3">
    <source>
        <dbReference type="EMBL" id="CAI5759938.1"/>
    </source>
</evidence>
<dbReference type="AlphaFoldDB" id="A0A9W4TYE7"/>
<dbReference type="PANTHER" id="PTHR12100">
    <property type="entry name" value="SEC10"/>
    <property type="match status" value="1"/>
</dbReference>
<dbReference type="GO" id="GO:0000145">
    <property type="term" value="C:exocyst"/>
    <property type="evidence" value="ECO:0007669"/>
    <property type="project" value="TreeGrafter"/>
</dbReference>
<dbReference type="EMBL" id="CANTUO010000005">
    <property type="protein sequence ID" value="CAI5759938.1"/>
    <property type="molecule type" value="Genomic_DNA"/>
</dbReference>
<feature type="domain" description="F-box" evidence="2">
    <location>
        <begin position="350"/>
        <end position="396"/>
    </location>
</feature>
<evidence type="ECO:0000313" key="4">
    <source>
        <dbReference type="Proteomes" id="UP001152885"/>
    </source>
</evidence>
<gene>
    <name evidence="3" type="ORF">CANVERA_P4450</name>
</gene>
<keyword evidence="4" id="KW-1185">Reference proteome</keyword>
<accession>A0A9W4TYE7</accession>
<dbReference type="GO" id="GO:0000981">
    <property type="term" value="F:DNA-binding transcription factor activity, RNA polymerase II-specific"/>
    <property type="evidence" value="ECO:0007669"/>
    <property type="project" value="InterPro"/>
</dbReference>
<feature type="region of interest" description="Disordered" evidence="1">
    <location>
        <begin position="203"/>
        <end position="235"/>
    </location>
</feature>
<dbReference type="Pfam" id="PF00646">
    <property type="entry name" value="F-box"/>
    <property type="match status" value="1"/>
</dbReference>
<dbReference type="InterPro" id="IPR048627">
    <property type="entry name" value="Sec10_HB"/>
</dbReference>
<dbReference type="SUPFAM" id="SSF81383">
    <property type="entry name" value="F-box domain"/>
    <property type="match status" value="1"/>
</dbReference>
<sequence length="1115" mass="127215">MADLSSYSIMSTTIPSKSSNQPNYHINKQKVLLPPLSLTNLSFKSYNSNSNNNIILPPLNFSSNDNEYFFNRSIMSHKSNSFSSFSSSSSSNSSSSSGSSSCSSSSYISATSSVSPTLSSSSTVTTIPSYQQLTESNLSRFDNSKHSNGLGLLSTAILYDQQDKSTIQSVPSSLISASSSVTSISTPNTPEITHDEIQKIAATTTTTTNTTTTNTTTTNTTTTTPPNTTSKRRQRLGPSCDACRIRKVKCNADISIISKDLNHVINLFNLTFHQQNILINEDCLQFPDYFIIFHNDKFIKFKSCNSCDSKNLKCNFSKGFTREDIMNNKRNTNHQSMTESSILWNSDINVYDKDIIPLSIAKTIAAYLSIQDLLTFSLVSRNSHKAINDPKIWVSMLKTMEVWQHAIPITKDDLKKNNSKIEYLENPLTCLDFVYKSSKNAKYQILKIHKNLYPYYSDLLVNKSYNKLKIFKDFQTPEDQAKILNNLLIYNRIDYVQESRIIAHDKICELIEIFENALLRELEIHFDIEDYEKTRKFVLILVSLKNQQTLIDFFLQKSIFDEDKDLFNNFQGDSYFKSDGLNLDAFDQLINDIAEVFNEQSTIIDLIFPQSIPMMYKVCEELISNRLNELLMLLIESSKKINLYVIVIPFMYEKLVTVFINRLKPSINLGSNYQHLVNELIDMSFESFAAEYILEEVSTFKIHTKEKLIGWKNSISKREQETTAKILDQVKVESKKDFLTSFKNVFSNKVESRDDKFSEIQAKAKILSENIKTLDKIFSPELIVESLNDAKLSLNRLLKFKNYTIASLRNDISQSVQDIFVEVMDIIGLEHLRPGFEKALTYLQTYNPNSHTYSTSHNESFAEPLVLFFDLINMADIIIQMIDFFYKEELLNTQIIKYENSILNPSLQTKKKLEGLVDRYVADGLNIGIEILVDQLESVYKENLLDADYNPTEATIFGTTKAANKAVKILEENMNLLVDNAEKSVVDVFQQEIAERFFQIVVKILKKQTISVNGAPNLISDLNLYFEFISSNIKTNKKLVLPLYQALKKVGNIYLISGDDSKAIGKLVSDLSKFNGIFTQEEIYEFVQRREDWPLIKRHVEKVMYGFGLGDCKVM</sequence>
<dbReference type="PANTHER" id="PTHR12100:SF1">
    <property type="entry name" value="RECYCLIN-1"/>
    <property type="match status" value="1"/>
</dbReference>
<feature type="compositionally biased region" description="Low complexity" evidence="1">
    <location>
        <begin position="203"/>
        <end position="229"/>
    </location>
</feature>
<dbReference type="Gene3D" id="1.20.1280.50">
    <property type="match status" value="1"/>
</dbReference>
<dbReference type="OrthoDB" id="5554140at2759"/>
<dbReference type="Gene3D" id="4.10.240.10">
    <property type="entry name" value="Zn(2)-C6 fungal-type DNA-binding domain"/>
    <property type="match status" value="1"/>
</dbReference>
<evidence type="ECO:0000259" key="2">
    <source>
        <dbReference type="PROSITE" id="PS50181"/>
    </source>
</evidence>
<dbReference type="InterPro" id="IPR036047">
    <property type="entry name" value="F-box-like_dom_sf"/>
</dbReference>
<evidence type="ECO:0000256" key="1">
    <source>
        <dbReference type="SAM" id="MobiDB-lite"/>
    </source>
</evidence>
<dbReference type="Pfam" id="PF07393">
    <property type="entry name" value="Sec10_HB"/>
    <property type="match status" value="1"/>
</dbReference>
<dbReference type="InterPro" id="IPR001810">
    <property type="entry name" value="F-box_dom"/>
</dbReference>
<organism evidence="3 4">
    <name type="scientific">Candida verbasci</name>
    <dbReference type="NCBI Taxonomy" id="1227364"/>
    <lineage>
        <taxon>Eukaryota</taxon>
        <taxon>Fungi</taxon>
        <taxon>Dikarya</taxon>
        <taxon>Ascomycota</taxon>
        <taxon>Saccharomycotina</taxon>
        <taxon>Pichiomycetes</taxon>
        <taxon>Debaryomycetaceae</taxon>
        <taxon>Candida/Lodderomyces clade</taxon>
        <taxon>Candida</taxon>
    </lineage>
</organism>
<dbReference type="PROSITE" id="PS50181">
    <property type="entry name" value="FBOX"/>
    <property type="match status" value="1"/>
</dbReference>
<dbReference type="InterPro" id="IPR009976">
    <property type="entry name" value="Sec10-like"/>
</dbReference>
<proteinExistence type="predicted"/>
<dbReference type="GO" id="GO:0006893">
    <property type="term" value="P:Golgi to plasma membrane transport"/>
    <property type="evidence" value="ECO:0007669"/>
    <property type="project" value="TreeGrafter"/>
</dbReference>
<protein>
    <recommendedName>
        <fullName evidence="2">F-box domain-containing protein</fullName>
    </recommendedName>
</protein>
<dbReference type="CDD" id="cd00067">
    <property type="entry name" value="GAL4"/>
    <property type="match status" value="1"/>
</dbReference>